<evidence type="ECO:0000259" key="7">
    <source>
        <dbReference type="Pfam" id="PF01154"/>
    </source>
</evidence>
<evidence type="ECO:0000256" key="4">
    <source>
        <dbReference type="PIRSR" id="PIRSR610122-2"/>
    </source>
</evidence>
<feature type="domain" description="Hydroxymethylglutaryl-coenzyme A synthase C-terminal" evidence="8">
    <location>
        <begin position="201"/>
        <end position="491"/>
    </location>
</feature>
<accession>A0A9Q5N6G7</accession>
<dbReference type="EC" id="2.3.3.10" evidence="5"/>
<feature type="domain" description="Hydroxymethylglutaryl-coenzyme A synthase N-terminal" evidence="7">
    <location>
        <begin position="26"/>
        <end position="199"/>
    </location>
</feature>
<feature type="binding site" evidence="4">
    <location>
        <position position="233"/>
    </location>
    <ligand>
        <name>CoA</name>
        <dbReference type="ChEBI" id="CHEBI:57287"/>
    </ligand>
</feature>
<evidence type="ECO:0000259" key="8">
    <source>
        <dbReference type="Pfam" id="PF08540"/>
    </source>
</evidence>
<feature type="active site" description="Proton donor/acceptor" evidence="3">
    <location>
        <position position="108"/>
    </location>
</feature>
<dbReference type="PANTHER" id="PTHR43323">
    <property type="entry name" value="3-HYDROXY-3-METHYLGLUTARYL COENZYME A SYNTHASE"/>
    <property type="match status" value="1"/>
</dbReference>
<dbReference type="Proteomes" id="UP000757232">
    <property type="component" value="Unassembled WGS sequence"/>
</dbReference>
<comment type="similarity">
    <text evidence="1 5">Belongs to the thiolase-like superfamily. HMG-CoA synthase family.</text>
</comment>
<protein>
    <recommendedName>
        <fullName evidence="5">Hydroxymethylglutaryl-CoA synthase</fullName>
        <shortName evidence="5">HMG-CoA synthase</shortName>
        <ecNumber evidence="5">2.3.3.10</ecNumber>
    </recommendedName>
    <alternativeName>
        <fullName evidence="5">3-hydroxy-3-methylglutaryl coenzyme A synthase</fullName>
    </alternativeName>
</protein>
<comment type="function">
    <text evidence="5">Catalyzes the condensation of acetyl-CoA with acetoacetyl-CoA to form HMG-CoA.</text>
</comment>
<organism evidence="9 10">
    <name type="scientific">Sanghuangporus baumii</name>
    <name type="common">Phellinus baumii</name>
    <dbReference type="NCBI Taxonomy" id="108892"/>
    <lineage>
        <taxon>Eukaryota</taxon>
        <taxon>Fungi</taxon>
        <taxon>Dikarya</taxon>
        <taxon>Basidiomycota</taxon>
        <taxon>Agaricomycotina</taxon>
        <taxon>Agaricomycetes</taxon>
        <taxon>Hymenochaetales</taxon>
        <taxon>Hymenochaetaceae</taxon>
        <taxon>Sanghuangporus</taxon>
    </lineage>
</organism>
<evidence type="ECO:0000313" key="9">
    <source>
        <dbReference type="EMBL" id="OCB86311.1"/>
    </source>
</evidence>
<dbReference type="SUPFAM" id="SSF53901">
    <property type="entry name" value="Thiolase-like"/>
    <property type="match status" value="2"/>
</dbReference>
<dbReference type="GO" id="GO:0006696">
    <property type="term" value="P:ergosterol biosynthetic process"/>
    <property type="evidence" value="ECO:0007669"/>
    <property type="project" value="TreeGrafter"/>
</dbReference>
<dbReference type="Pfam" id="PF08540">
    <property type="entry name" value="HMG_CoA_synt_C"/>
    <property type="match status" value="1"/>
</dbReference>
<feature type="active site" description="Acyl-thioester intermediate" evidence="3">
    <location>
        <position position="142"/>
    </location>
</feature>
<comment type="caution">
    <text evidence="9">The sequence shown here is derived from an EMBL/GenBank/DDBJ whole genome shotgun (WGS) entry which is preliminary data.</text>
</comment>
<dbReference type="Pfam" id="PF01154">
    <property type="entry name" value="HMG_CoA_synt_N"/>
    <property type="match status" value="1"/>
</dbReference>
<keyword evidence="10" id="KW-1185">Reference proteome</keyword>
<comment type="catalytic activity">
    <reaction evidence="5">
        <text>acetoacetyl-CoA + acetyl-CoA + H2O = (3S)-3-hydroxy-3-methylglutaryl-CoA + CoA + H(+)</text>
        <dbReference type="Rhea" id="RHEA:10188"/>
        <dbReference type="ChEBI" id="CHEBI:15377"/>
        <dbReference type="ChEBI" id="CHEBI:15378"/>
        <dbReference type="ChEBI" id="CHEBI:43074"/>
        <dbReference type="ChEBI" id="CHEBI:57286"/>
        <dbReference type="ChEBI" id="CHEBI:57287"/>
        <dbReference type="ChEBI" id="CHEBI:57288"/>
        <dbReference type="EC" id="2.3.3.10"/>
    </reaction>
</comment>
<dbReference type="InterPro" id="IPR010122">
    <property type="entry name" value="HMG_CoA_synthase_euk"/>
</dbReference>
<feature type="region of interest" description="Disordered" evidence="6">
    <location>
        <begin position="1"/>
        <end position="22"/>
    </location>
</feature>
<evidence type="ECO:0000256" key="1">
    <source>
        <dbReference type="ARBA" id="ARBA00007061"/>
    </source>
</evidence>
<dbReference type="InterPro" id="IPR013746">
    <property type="entry name" value="HMG_CoA_synt_C_dom"/>
</dbReference>
<dbReference type="EMBL" id="LNZH02000203">
    <property type="protein sequence ID" value="OCB86311.1"/>
    <property type="molecule type" value="Genomic_DNA"/>
</dbReference>
<keyword evidence="2 5" id="KW-0808">Transferase</keyword>
<dbReference type="GO" id="GO:0010142">
    <property type="term" value="P:farnesyl diphosphate biosynthetic process, mevalonate pathway"/>
    <property type="evidence" value="ECO:0007669"/>
    <property type="project" value="InterPro"/>
</dbReference>
<sequence>MVAAPSSEPVTPISPLEVADGVESPRPKDVGILAMEMYFPRRCISEEDLEVFDGVAKGKYTIGLGQQYMACTDDREDINSLALTVVSSLLEKYNIDPCSIGRLDVGTETIIDKSKSVKTVLMDLFAAAGNTDIEGIDSKNACYGSTAALFNSVNWIESASWDGRNAIVFAGDIAIYAEGGARPVGGAGACAMLIGPNAPLVFEPIHGTYMANTYDFYKPKLDSEYPEVDGPGSITTYITALDNAYSRFREKTAKRYKCTTGLGISNGENGSTEKKEEDPKAIFSLDSIDYPVFHSPYGKLVQKGHARLLYNDFLSNPSSPKFVNVPDADALLKVSPAESLTDKALEKLFIALAGAQHKAAVLPSMHCAKRCGNMYTASLYGGLASLISAVPPSELRGKRISMFAYGSGCASSFYTIRVKGDTTEIREKMDLLNRLASMKVVPCQEYVEALKLREKNHNAGSYVPEGSIDNIWPGAYYLENIDAKYRRKYGRAPIA</sequence>
<evidence type="ECO:0000313" key="10">
    <source>
        <dbReference type="Proteomes" id="UP000757232"/>
    </source>
</evidence>
<evidence type="ECO:0000256" key="5">
    <source>
        <dbReference type="RuleBase" id="RU364071"/>
    </source>
</evidence>
<feature type="active site" description="Proton donor/acceptor" evidence="3">
    <location>
        <position position="294"/>
    </location>
</feature>
<dbReference type="InterPro" id="IPR016039">
    <property type="entry name" value="Thiolase-like"/>
</dbReference>
<feature type="binding site" evidence="4">
    <location>
        <position position="303"/>
    </location>
    <ligand>
        <name>CoA</name>
        <dbReference type="ChEBI" id="CHEBI:57287"/>
    </ligand>
</feature>
<dbReference type="AlphaFoldDB" id="A0A9Q5N6G7"/>
<evidence type="ECO:0000256" key="3">
    <source>
        <dbReference type="PIRSR" id="PIRSR610122-1"/>
    </source>
</evidence>
<dbReference type="CDD" id="cd00827">
    <property type="entry name" value="init_cond_enzymes"/>
    <property type="match status" value="1"/>
</dbReference>
<dbReference type="InterPro" id="IPR013528">
    <property type="entry name" value="HMG_CoA_synth_N"/>
</dbReference>
<feature type="binding site" evidence="4">
    <location>
        <position position="299"/>
    </location>
    <ligand>
        <name>CoA</name>
        <dbReference type="ChEBI" id="CHEBI:57287"/>
    </ligand>
</feature>
<dbReference type="NCBIfam" id="TIGR01833">
    <property type="entry name" value="HMG-CoA-S_euk"/>
    <property type="match status" value="1"/>
</dbReference>
<gene>
    <name evidence="9" type="ORF">A7U60_g6623</name>
</gene>
<reference evidence="9" key="1">
    <citation type="submission" date="2016-06" db="EMBL/GenBank/DDBJ databases">
        <title>Draft Genome sequence of the fungus Inonotus baumii.</title>
        <authorList>
            <person name="Zhu H."/>
            <person name="Lin W."/>
        </authorList>
    </citation>
    <scope>NUCLEOTIDE SEQUENCE</scope>
    <source>
        <strain evidence="9">821</strain>
    </source>
</reference>
<dbReference type="OrthoDB" id="1269963at2759"/>
<proteinExistence type="inferred from homology"/>
<dbReference type="PANTHER" id="PTHR43323:SF2">
    <property type="entry name" value="HYDROXYMETHYLGLUTARYL-COA SYNTHASE"/>
    <property type="match status" value="1"/>
</dbReference>
<dbReference type="Gene3D" id="3.40.47.10">
    <property type="match status" value="1"/>
</dbReference>
<dbReference type="GO" id="GO:0006084">
    <property type="term" value="P:acetyl-CoA metabolic process"/>
    <property type="evidence" value="ECO:0007669"/>
    <property type="project" value="InterPro"/>
</dbReference>
<dbReference type="FunFam" id="3.40.47.10:FF:000008">
    <property type="entry name" value="3-hydroxy-3-methylglutaryl coenzyme A synthase"/>
    <property type="match status" value="1"/>
</dbReference>
<evidence type="ECO:0000256" key="2">
    <source>
        <dbReference type="ARBA" id="ARBA00022679"/>
    </source>
</evidence>
<evidence type="ECO:0000256" key="6">
    <source>
        <dbReference type="SAM" id="MobiDB-lite"/>
    </source>
</evidence>
<name>A0A9Q5N6G7_SANBA</name>
<dbReference type="GO" id="GO:0004421">
    <property type="term" value="F:hydroxymethylglutaryl-CoA synthase activity"/>
    <property type="evidence" value="ECO:0007669"/>
    <property type="project" value="UniProtKB-EC"/>
</dbReference>